<organism evidence="1 2">
    <name type="scientific">Parabacteroides johnsonii DSM 18315</name>
    <dbReference type="NCBI Taxonomy" id="537006"/>
    <lineage>
        <taxon>Bacteria</taxon>
        <taxon>Pseudomonadati</taxon>
        <taxon>Bacteroidota</taxon>
        <taxon>Bacteroidia</taxon>
        <taxon>Bacteroidales</taxon>
        <taxon>Tannerellaceae</taxon>
        <taxon>Parabacteroides</taxon>
    </lineage>
</organism>
<evidence type="ECO:0000313" key="1">
    <source>
        <dbReference type="EMBL" id="EEC96062.1"/>
    </source>
</evidence>
<gene>
    <name evidence="1" type="ORF">PRABACTJOHN_02538</name>
</gene>
<sequence length="53" mass="6376">MFSYPRYSCHPRQNYICVISTLKYKRNNIVTPRSTPCNRFVIFVSFLCGRIKR</sequence>
<dbReference type="HOGENOM" id="CLU_3064401_0_0_10"/>
<dbReference type="STRING" id="537006.PRABACTJOHN_02538"/>
<proteinExistence type="predicted"/>
<reference evidence="1 2" key="1">
    <citation type="submission" date="2008-10" db="EMBL/GenBank/DDBJ databases">
        <title>Draft genome sequence of Parabacteroides johnsonii (DSM 18315).</title>
        <authorList>
            <person name="Sudarsanam P."/>
            <person name="Ley R."/>
            <person name="Guruge J."/>
            <person name="Turnbaugh P.J."/>
            <person name="Mahowald M."/>
            <person name="Liep D."/>
            <person name="Gordon J."/>
        </authorList>
    </citation>
    <scope>NUCLEOTIDE SEQUENCE [LARGE SCALE GENOMIC DNA]</scope>
    <source>
        <strain evidence="1 2">DSM 18315</strain>
    </source>
</reference>
<accession>B7BBX5</accession>
<evidence type="ECO:0000313" key="2">
    <source>
        <dbReference type="Proteomes" id="UP000005510"/>
    </source>
</evidence>
<dbReference type="AlphaFoldDB" id="B7BBX5"/>
<protein>
    <submittedName>
        <fullName evidence="1">Uncharacterized protein</fullName>
    </submittedName>
</protein>
<dbReference type="EMBL" id="ABYH01000279">
    <property type="protein sequence ID" value="EEC96062.1"/>
    <property type="molecule type" value="Genomic_DNA"/>
</dbReference>
<reference evidence="1 2" key="2">
    <citation type="submission" date="2008-10" db="EMBL/GenBank/DDBJ databases">
        <authorList>
            <person name="Fulton L."/>
            <person name="Clifton S."/>
            <person name="Fulton B."/>
            <person name="Xu J."/>
            <person name="Minx P."/>
            <person name="Pepin K.H."/>
            <person name="Johnson M."/>
            <person name="Bhonagiri V."/>
            <person name="Nash W.E."/>
            <person name="Mardis E.R."/>
            <person name="Wilson R.K."/>
        </authorList>
    </citation>
    <scope>NUCLEOTIDE SEQUENCE [LARGE SCALE GENOMIC DNA]</scope>
    <source>
        <strain evidence="1 2">DSM 18315</strain>
    </source>
</reference>
<name>B7BBX5_9BACT</name>
<dbReference type="Proteomes" id="UP000005510">
    <property type="component" value="Unassembled WGS sequence"/>
</dbReference>
<comment type="caution">
    <text evidence="1">The sequence shown here is derived from an EMBL/GenBank/DDBJ whole genome shotgun (WGS) entry which is preliminary data.</text>
</comment>